<feature type="region of interest" description="Disordered" evidence="1">
    <location>
        <begin position="1"/>
        <end position="102"/>
    </location>
</feature>
<dbReference type="Pfam" id="PF02218">
    <property type="entry name" value="HS1_rep"/>
    <property type="match status" value="1"/>
</dbReference>
<dbReference type="Proteomes" id="UP000193411">
    <property type="component" value="Unassembled WGS sequence"/>
</dbReference>
<dbReference type="AlphaFoldDB" id="A0A1Y2HKY3"/>
<dbReference type="PROSITE" id="PS51090">
    <property type="entry name" value="CORTACTIN"/>
    <property type="match status" value="1"/>
</dbReference>
<sequence>AKLAPAKKDHEDDDWETDPDFVNDVSEKQSRWGSKSIPETLKSRSDDPGAADKKLGELVEAVREQHDKSRLDEYKSNGGFSRGYGGQFGVEKDRMDSSAHRH</sequence>
<feature type="compositionally biased region" description="Acidic residues" evidence="1">
    <location>
        <begin position="11"/>
        <end position="21"/>
    </location>
</feature>
<feature type="compositionally biased region" description="Basic and acidic residues" evidence="1">
    <location>
        <begin position="90"/>
        <end position="102"/>
    </location>
</feature>
<proteinExistence type="predicted"/>
<dbReference type="EMBL" id="MCFL01000028">
    <property type="protein sequence ID" value="ORZ34511.1"/>
    <property type="molecule type" value="Genomic_DNA"/>
</dbReference>
<dbReference type="OrthoDB" id="5971719at2759"/>
<reference evidence="2 3" key="1">
    <citation type="submission" date="2016-07" db="EMBL/GenBank/DDBJ databases">
        <title>Pervasive Adenine N6-methylation of Active Genes in Fungi.</title>
        <authorList>
            <consortium name="DOE Joint Genome Institute"/>
            <person name="Mondo S.J."/>
            <person name="Dannebaum R.O."/>
            <person name="Kuo R.C."/>
            <person name="Labutti K."/>
            <person name="Haridas S."/>
            <person name="Kuo A."/>
            <person name="Salamov A."/>
            <person name="Ahrendt S.R."/>
            <person name="Lipzen A."/>
            <person name="Sullivan W."/>
            <person name="Andreopoulos W.B."/>
            <person name="Clum A."/>
            <person name="Lindquist E."/>
            <person name="Daum C."/>
            <person name="Ramamoorthy G.K."/>
            <person name="Gryganskyi A."/>
            <person name="Culley D."/>
            <person name="Magnuson J.K."/>
            <person name="James T.Y."/>
            <person name="O'Malley M.A."/>
            <person name="Stajich J.E."/>
            <person name="Spatafora J.W."/>
            <person name="Visel A."/>
            <person name="Grigoriev I.V."/>
        </authorList>
    </citation>
    <scope>NUCLEOTIDE SEQUENCE [LARGE SCALE GENOMIC DNA]</scope>
    <source>
        <strain evidence="2 3">PL171</strain>
    </source>
</reference>
<gene>
    <name evidence="2" type="ORF">BCR44DRAFT_36206</name>
</gene>
<keyword evidence="3" id="KW-1185">Reference proteome</keyword>
<feature type="compositionally biased region" description="Basic and acidic residues" evidence="1">
    <location>
        <begin position="1"/>
        <end position="10"/>
    </location>
</feature>
<protein>
    <submittedName>
        <fullName evidence="2">Uncharacterized protein</fullName>
    </submittedName>
</protein>
<comment type="caution">
    <text evidence="2">The sequence shown here is derived from an EMBL/GenBank/DDBJ whole genome shotgun (WGS) entry which is preliminary data.</text>
</comment>
<feature type="non-terminal residue" evidence="2">
    <location>
        <position position="1"/>
    </location>
</feature>
<evidence type="ECO:0000256" key="1">
    <source>
        <dbReference type="SAM" id="MobiDB-lite"/>
    </source>
</evidence>
<dbReference type="InterPro" id="IPR003134">
    <property type="entry name" value="Hs1_Cortactin"/>
</dbReference>
<organism evidence="2 3">
    <name type="scientific">Catenaria anguillulae PL171</name>
    <dbReference type="NCBI Taxonomy" id="765915"/>
    <lineage>
        <taxon>Eukaryota</taxon>
        <taxon>Fungi</taxon>
        <taxon>Fungi incertae sedis</taxon>
        <taxon>Blastocladiomycota</taxon>
        <taxon>Blastocladiomycetes</taxon>
        <taxon>Blastocladiales</taxon>
        <taxon>Catenariaceae</taxon>
        <taxon>Catenaria</taxon>
    </lineage>
</organism>
<evidence type="ECO:0000313" key="2">
    <source>
        <dbReference type="EMBL" id="ORZ34511.1"/>
    </source>
</evidence>
<accession>A0A1Y2HKY3</accession>
<feature type="compositionally biased region" description="Basic and acidic residues" evidence="1">
    <location>
        <begin position="41"/>
        <end position="75"/>
    </location>
</feature>
<evidence type="ECO:0000313" key="3">
    <source>
        <dbReference type="Proteomes" id="UP000193411"/>
    </source>
</evidence>
<name>A0A1Y2HKY3_9FUNG</name>
<dbReference type="STRING" id="765915.A0A1Y2HKY3"/>